<dbReference type="EMBL" id="JACOPP010000013">
    <property type="protein sequence ID" value="MBC5734128.1"/>
    <property type="molecule type" value="Genomic_DNA"/>
</dbReference>
<protein>
    <submittedName>
        <fullName evidence="4">Serpin family protein</fullName>
    </submittedName>
</protein>
<dbReference type="InterPro" id="IPR000215">
    <property type="entry name" value="Serpin_fam"/>
</dbReference>
<dbReference type="CDD" id="cd19589">
    <property type="entry name" value="serpin_tengpin-like"/>
    <property type="match status" value="1"/>
</dbReference>
<organism evidence="4 5">
    <name type="scientific">Lawsonibacter hominis</name>
    <dbReference type="NCBI Taxonomy" id="2763053"/>
    <lineage>
        <taxon>Bacteria</taxon>
        <taxon>Bacillati</taxon>
        <taxon>Bacillota</taxon>
        <taxon>Clostridia</taxon>
        <taxon>Eubacteriales</taxon>
        <taxon>Oscillospiraceae</taxon>
        <taxon>Lawsonibacter</taxon>
    </lineage>
</organism>
<dbReference type="PANTHER" id="PTHR11461">
    <property type="entry name" value="SERINE PROTEASE INHIBITOR, SERPIN"/>
    <property type="match status" value="1"/>
</dbReference>
<name>A0A8J6J5G3_9FIRM</name>
<feature type="domain" description="Serpin" evidence="3">
    <location>
        <begin position="57"/>
        <end position="414"/>
    </location>
</feature>
<dbReference type="GO" id="GO:0004867">
    <property type="term" value="F:serine-type endopeptidase inhibitor activity"/>
    <property type="evidence" value="ECO:0007669"/>
    <property type="project" value="InterPro"/>
</dbReference>
<dbReference type="InterPro" id="IPR042178">
    <property type="entry name" value="Serpin_sf_1"/>
</dbReference>
<dbReference type="SUPFAM" id="SSF56574">
    <property type="entry name" value="Serpins"/>
    <property type="match status" value="1"/>
</dbReference>
<dbReference type="Gene3D" id="3.30.497.10">
    <property type="entry name" value="Antithrombin, subunit I, domain 2"/>
    <property type="match status" value="1"/>
</dbReference>
<dbReference type="Pfam" id="PF00079">
    <property type="entry name" value="Serpin"/>
    <property type="match status" value="1"/>
</dbReference>
<gene>
    <name evidence="4" type="ORF">H8S57_10375</name>
</gene>
<feature type="signal peptide" evidence="2">
    <location>
        <begin position="1"/>
        <end position="22"/>
    </location>
</feature>
<accession>A0A8J6J5G3</accession>
<evidence type="ECO:0000313" key="4">
    <source>
        <dbReference type="EMBL" id="MBC5734128.1"/>
    </source>
</evidence>
<dbReference type="Gene3D" id="2.30.39.10">
    <property type="entry name" value="Alpha-1-antitrypsin, domain 1"/>
    <property type="match status" value="1"/>
</dbReference>
<feature type="chain" id="PRO_5035203694" evidence="2">
    <location>
        <begin position="23"/>
        <end position="414"/>
    </location>
</feature>
<dbReference type="InterPro" id="IPR023795">
    <property type="entry name" value="Serpin_CS"/>
</dbReference>
<dbReference type="InterPro" id="IPR042185">
    <property type="entry name" value="Serpin_sf_2"/>
</dbReference>
<dbReference type="PROSITE" id="PS51257">
    <property type="entry name" value="PROKAR_LIPOPROTEIN"/>
    <property type="match status" value="1"/>
</dbReference>
<proteinExistence type="inferred from homology"/>
<dbReference type="InterPro" id="IPR023796">
    <property type="entry name" value="Serpin_dom"/>
</dbReference>
<comment type="similarity">
    <text evidence="1">Belongs to the serpin family.</text>
</comment>
<dbReference type="PROSITE" id="PS00284">
    <property type="entry name" value="SERPIN"/>
    <property type="match status" value="1"/>
</dbReference>
<dbReference type="RefSeq" id="WP_186908016.1">
    <property type="nucleotide sequence ID" value="NZ_JACOPP010000013.1"/>
</dbReference>
<keyword evidence="2" id="KW-0732">Signal</keyword>
<evidence type="ECO:0000256" key="1">
    <source>
        <dbReference type="RuleBase" id="RU000411"/>
    </source>
</evidence>
<dbReference type="GO" id="GO:0005615">
    <property type="term" value="C:extracellular space"/>
    <property type="evidence" value="ECO:0007669"/>
    <property type="project" value="InterPro"/>
</dbReference>
<comment type="caution">
    <text evidence="4">The sequence shown here is derived from an EMBL/GenBank/DDBJ whole genome shotgun (WGS) entry which is preliminary data.</text>
</comment>
<keyword evidence="5" id="KW-1185">Reference proteome</keyword>
<evidence type="ECO:0000313" key="5">
    <source>
        <dbReference type="Proteomes" id="UP000661435"/>
    </source>
</evidence>
<evidence type="ECO:0000256" key="2">
    <source>
        <dbReference type="SAM" id="SignalP"/>
    </source>
</evidence>
<dbReference type="InterPro" id="IPR036186">
    <property type="entry name" value="Serpin_sf"/>
</dbReference>
<dbReference type="SMART" id="SM00093">
    <property type="entry name" value="SERPIN"/>
    <property type="match status" value="1"/>
</dbReference>
<reference evidence="4" key="1">
    <citation type="submission" date="2020-08" db="EMBL/GenBank/DDBJ databases">
        <title>Genome public.</title>
        <authorList>
            <person name="Liu C."/>
            <person name="Sun Q."/>
        </authorList>
    </citation>
    <scope>NUCLEOTIDE SEQUENCE</scope>
    <source>
        <strain evidence="4">NSJ-51</strain>
    </source>
</reference>
<dbReference type="AlphaFoldDB" id="A0A8J6J5G3"/>
<dbReference type="PANTHER" id="PTHR11461:SF211">
    <property type="entry name" value="GH10112P-RELATED"/>
    <property type="match status" value="1"/>
</dbReference>
<evidence type="ECO:0000259" key="3">
    <source>
        <dbReference type="SMART" id="SM00093"/>
    </source>
</evidence>
<dbReference type="Proteomes" id="UP000661435">
    <property type="component" value="Unassembled WGS sequence"/>
</dbReference>
<sequence length="414" mass="43463">MKRIRFLSLGLALLLLGGCAAAGSGRSLTPAPAGTGTAPVRPAPSAEADYALGAFGAALLAQVRQEGENTLVSPLSALLCLSMTANGAAGETLEAFLEVLGGGVSLEELNASCAALMEDYRGLEGTTRCNIANGLWIGTGWTADDGFLRRCADTYGAGLYQADLTAMETVKQVNAWVKEQTMGLIDGVLDRPLDAQAVLLLVNALYLKNAWAAPFDPAKTTALPFRSAAGTRQTEFLGNGVRQERYLQTERESGVVLPYDDGRLGFLAVLPKEGTDLTEYLSGWDGGTVPALLAAAEQTRLSLRLPKFEAEWGGMLNDALSTLGLGAAFDPDAADFSAMGTADGPIYIGSVMQKTRIQVNEKGTEAAAVTAAVMEAMSMPAEEAAVLILDRPFVYGIVDLERGVPLFLGTFEAP</sequence>